<keyword evidence="4" id="KW-1015">Disulfide bond</keyword>
<dbReference type="InterPro" id="IPR001322">
    <property type="entry name" value="Lamin_tail_dom"/>
</dbReference>
<dbReference type="EMBL" id="VIFM01000008">
    <property type="protein sequence ID" value="TQF17340.1"/>
    <property type="molecule type" value="Genomic_DNA"/>
</dbReference>
<dbReference type="Gene3D" id="2.30.40.10">
    <property type="entry name" value="Urease, subunit C, domain 1"/>
    <property type="match status" value="1"/>
</dbReference>
<evidence type="ECO:0000313" key="8">
    <source>
        <dbReference type="Proteomes" id="UP000315369"/>
    </source>
</evidence>
<dbReference type="PANTHER" id="PTHR43794:SF11">
    <property type="entry name" value="AMIDOHYDROLASE-RELATED DOMAIN-CONTAINING PROTEIN"/>
    <property type="match status" value="1"/>
</dbReference>
<dbReference type="Gene3D" id="4.10.1080.10">
    <property type="entry name" value="TSP type-3 repeat"/>
    <property type="match status" value="1"/>
</dbReference>
<dbReference type="InterPro" id="IPR011936">
    <property type="entry name" value="Myxo_disulph_rpt"/>
</dbReference>
<sequence>MGTRHGPPALQPASGSWGRPDYRYFGAGPRGRLSLKCFTSYSPRVSRTYRLTPGRCPRETHEMRKFPRLLLAALAAVLLSHVGCSGDDRPECEGASCVAPAVCGNSAKEEGEQCDDGNRVSGDGCDADCTVTPEVEKPVCGNGKLEGTETCDDGNAADGDGCQVDCSLTLTRCAAADVPPLADGATCAVTKAGNGARLFTGVVLKDGETLVGGQVMVNPQGVITCASCDCSTEDGAAEATHISCPTGVISPGLINPHEHVTFQNGPYAWTDERYEHRLDWYRGLGNHTRVANSTRSAADSVGFIELRHLLSGTTSIAGVGGVAGLLRNLDQVPVTRQEGMDMWVAVSDTYPLGDQETDLRADDCTYARMPRTSSLSKVAAYLPHLGEGISTEAYNEIRCVSVAPNDVLQPRTTLIHGIAMTAREITLMADRGTALIWSPRSNLTLYGDTAMVSAYKRLGVSISLSTDWAQSGSMNMLRELKCADTLNTVQFARTFSDVDLWKMTTANAAEAVDMQSRVGRLAPGKLGDLAIYSLRTHASSPHRAVISAEPADVVLTMRAGKALYGDQTLVGALKAEAEACDAMDVCGTAKTVCLQSELGKNLEALKAANPVGYPLFACGVPQGEPVCVPRRISNNPDFPASVRGSNVYSGESKVDDPDGDGLRNSIDNCRTVFNPIRPMDGGKQADSDNDGVGDACDPCPLAANTSACTHVVVGDDDQDGFPTWQDNCPFTSNQDQADQDGDGKGDACDVCAATPNAGHLGCPSSIHALKTREDGRLPLEGRPVSFNDVIVTAVVKGAATVEGYWLQVHPLPSGASVENSGIYVYAPKGDLAVGDRLDIVTATLTLFNGLPELVDVKYVRRSAGNPLPAPVPVTTADIRTGGPRAEALEGVLVEVYDVSTTSTVDNFKQFFVNESGNTSQPGLMVDDLAYTYADPTLGTRFGVLRGVLTFSFSDSKVMPRSIADLKPPMPSLTGFGPGDGFVRLGETGAVSTFPQALTVTLSGTYSEPLDIFITSSDSSALRVANGRVTVPAGQSAVEVKVEPLAPAANVTLTASLRNTTRQASFRVLGATEQPAITGLTPSEATVVPGGSVSFAVALDRPAPANSTIALTVNPTSGFGTLTPVDGALTVATNAMEATFTLTVDETATGPTGTVTAELGASSATSTVTVDLVSPRLLGMTPTGPVVVRYGLTQEFRVTLSSAPTADLAVALAATPGAGVTLFGTVPATVTVPAGATEATFFFTADARGEGEGTVSASLLGVRRTSAVTVTPPPAQLASLTPETASVYFGAKQAFTVTLDRRAAVGGAVVTLAVSSATLGSLPAATVTVPEGQTSVQVLFTAGTEALSGTVSATYEGVTKTAAITTVPRPAINHLVINEVDYDPKGTDTTANKEFVEIYNPTASAISLVGVYLVFINGSPAVPASYEKIDLASVISLAPGEYLVVGPAGIVDPLAGQAGIKTMLSTKAIQNGGTANSPSADAVALFDSATESILDSLAYEGPVNQGTIAGVANKRFDFTEGPRSTAALADIDTTEGTLARGADSSDTNDNLDDFRFTTTLTPGRQNIITPLP</sequence>
<dbReference type="Proteomes" id="UP000315369">
    <property type="component" value="Unassembled WGS sequence"/>
</dbReference>
<proteinExistence type="predicted"/>
<dbReference type="SUPFAM" id="SSF103647">
    <property type="entry name" value="TSP type-3 repeat"/>
    <property type="match status" value="1"/>
</dbReference>
<dbReference type="GO" id="GO:0005509">
    <property type="term" value="F:calcium ion binding"/>
    <property type="evidence" value="ECO:0007669"/>
    <property type="project" value="InterPro"/>
</dbReference>
<dbReference type="GO" id="GO:0016810">
    <property type="term" value="F:hydrolase activity, acting on carbon-nitrogen (but not peptide) bonds"/>
    <property type="evidence" value="ECO:0007669"/>
    <property type="project" value="InterPro"/>
</dbReference>
<dbReference type="SUPFAM" id="SSF51338">
    <property type="entry name" value="Composite domain of metallo-dependent hydrolases"/>
    <property type="match status" value="1"/>
</dbReference>
<dbReference type="PROSITE" id="PS51841">
    <property type="entry name" value="LTD"/>
    <property type="match status" value="1"/>
</dbReference>
<dbReference type="SUPFAM" id="SSF51556">
    <property type="entry name" value="Metallo-dependent hydrolases"/>
    <property type="match status" value="1"/>
</dbReference>
<keyword evidence="2" id="KW-0677">Repeat</keyword>
<dbReference type="InterPro" id="IPR032466">
    <property type="entry name" value="Metal_Hydrolase"/>
</dbReference>
<dbReference type="InterPro" id="IPR006680">
    <property type="entry name" value="Amidohydro-rel"/>
</dbReference>
<evidence type="ECO:0000313" key="7">
    <source>
        <dbReference type="EMBL" id="TQF17340.1"/>
    </source>
</evidence>
<name>A0A540X7Z4_9BACT</name>
<dbReference type="Pfam" id="PF01979">
    <property type="entry name" value="Amidohydro_1"/>
    <property type="match status" value="1"/>
</dbReference>
<dbReference type="InterPro" id="IPR050287">
    <property type="entry name" value="MTA/SAH_deaminase"/>
</dbReference>
<feature type="region of interest" description="Disordered" evidence="5">
    <location>
        <begin position="638"/>
        <end position="661"/>
    </location>
</feature>
<dbReference type="OrthoDB" id="9782972at2"/>
<evidence type="ECO:0000256" key="1">
    <source>
        <dbReference type="ARBA" id="ARBA00022729"/>
    </source>
</evidence>
<dbReference type="PANTHER" id="PTHR43794">
    <property type="entry name" value="AMINOHYDROLASE SSNA-RELATED"/>
    <property type="match status" value="1"/>
</dbReference>
<keyword evidence="8" id="KW-1185">Reference proteome</keyword>
<feature type="domain" description="LTD" evidence="6">
    <location>
        <begin position="1362"/>
        <end position="1500"/>
    </location>
</feature>
<evidence type="ECO:0000256" key="5">
    <source>
        <dbReference type="SAM" id="MobiDB-lite"/>
    </source>
</evidence>
<keyword evidence="1" id="KW-0732">Signal</keyword>
<dbReference type="InterPro" id="IPR011059">
    <property type="entry name" value="Metal-dep_hydrolase_composite"/>
</dbReference>
<comment type="caution">
    <text evidence="7">The sequence shown here is derived from an EMBL/GenBank/DDBJ whole genome shotgun (WGS) entry which is preliminary data.</text>
</comment>
<evidence type="ECO:0000256" key="4">
    <source>
        <dbReference type="ARBA" id="ARBA00023157"/>
    </source>
</evidence>
<evidence type="ECO:0000256" key="2">
    <source>
        <dbReference type="ARBA" id="ARBA00022737"/>
    </source>
</evidence>
<dbReference type="NCBIfam" id="TIGR02232">
    <property type="entry name" value="myxo_disulf_rpt"/>
    <property type="match status" value="2"/>
</dbReference>
<dbReference type="InterPro" id="IPR028974">
    <property type="entry name" value="TSP_type-3_rpt"/>
</dbReference>
<dbReference type="Gene3D" id="3.20.20.140">
    <property type="entry name" value="Metal-dependent hydrolases"/>
    <property type="match status" value="1"/>
</dbReference>
<evidence type="ECO:0000256" key="3">
    <source>
        <dbReference type="ARBA" id="ARBA00022801"/>
    </source>
</evidence>
<accession>A0A540X7Z4</accession>
<organism evidence="7 8">
    <name type="scientific">Myxococcus llanfairpwllgwyngyllgogerychwyrndrobwllllantysiliogogogochensis</name>
    <dbReference type="NCBI Taxonomy" id="2590453"/>
    <lineage>
        <taxon>Bacteria</taxon>
        <taxon>Pseudomonadati</taxon>
        <taxon>Myxococcota</taxon>
        <taxon>Myxococcia</taxon>
        <taxon>Myxococcales</taxon>
        <taxon>Cystobacterineae</taxon>
        <taxon>Myxococcaceae</taxon>
        <taxon>Myxococcus</taxon>
    </lineage>
</organism>
<gene>
    <name evidence="7" type="ORF">FJV41_03380</name>
</gene>
<reference evidence="7 8" key="1">
    <citation type="submission" date="2019-06" db="EMBL/GenBank/DDBJ databases">
        <authorList>
            <person name="Livingstone P."/>
            <person name="Whitworth D."/>
        </authorList>
    </citation>
    <scope>NUCLEOTIDE SEQUENCE [LARGE SCALE GENOMIC DNA]</scope>
    <source>
        <strain evidence="7 8">AM401</strain>
    </source>
</reference>
<protein>
    <submittedName>
        <fullName evidence="7">Amidohydrolase family protein</fullName>
    </submittedName>
</protein>
<keyword evidence="3 7" id="KW-0378">Hydrolase</keyword>
<dbReference type="Pfam" id="PF00932">
    <property type="entry name" value="LTD"/>
    <property type="match status" value="1"/>
</dbReference>
<evidence type="ECO:0000259" key="6">
    <source>
        <dbReference type="PROSITE" id="PS51841"/>
    </source>
</evidence>